<dbReference type="OrthoDB" id="9792760at2"/>
<name>A0A2S9H3S7_9BURK</name>
<evidence type="ECO:0000256" key="4">
    <source>
        <dbReference type="ARBA" id="ARBA00022692"/>
    </source>
</evidence>
<dbReference type="Proteomes" id="UP000237839">
    <property type="component" value="Unassembled WGS sequence"/>
</dbReference>
<evidence type="ECO:0000256" key="7">
    <source>
        <dbReference type="SAM" id="Phobius"/>
    </source>
</evidence>
<keyword evidence="4 7" id="KW-0812">Transmembrane</keyword>
<comment type="similarity">
    <text evidence="2">Belongs to the DoxX family.</text>
</comment>
<keyword evidence="9" id="KW-1185">Reference proteome</keyword>
<evidence type="ECO:0000256" key="6">
    <source>
        <dbReference type="ARBA" id="ARBA00023136"/>
    </source>
</evidence>
<comment type="subcellular location">
    <subcellularLocation>
        <location evidence="1">Cell membrane</location>
        <topology evidence="1">Multi-pass membrane protein</topology>
    </subcellularLocation>
</comment>
<reference evidence="8 9" key="1">
    <citation type="submission" date="2018-02" db="EMBL/GenBank/DDBJ databases">
        <title>Solimicrobium silvestre gen. nov., sp. nov., isolated from alpine forest soil.</title>
        <authorList>
            <person name="Margesin R."/>
            <person name="Albuquerque L."/>
            <person name="Zhang D.-C."/>
            <person name="Froufe H.J.C."/>
            <person name="Severino R."/>
            <person name="Roxo I."/>
            <person name="Egas C."/>
            <person name="Da Costa M.S."/>
        </authorList>
    </citation>
    <scope>NUCLEOTIDE SEQUENCE [LARGE SCALE GENOMIC DNA]</scope>
    <source>
        <strain evidence="8 9">S20-91</strain>
    </source>
</reference>
<dbReference type="PANTHER" id="PTHR33452">
    <property type="entry name" value="OXIDOREDUCTASE CATD-RELATED"/>
    <property type="match status" value="1"/>
</dbReference>
<evidence type="ECO:0000256" key="5">
    <source>
        <dbReference type="ARBA" id="ARBA00022989"/>
    </source>
</evidence>
<feature type="transmembrane region" description="Helical" evidence="7">
    <location>
        <begin position="75"/>
        <end position="92"/>
    </location>
</feature>
<keyword evidence="3" id="KW-1003">Cell membrane</keyword>
<evidence type="ECO:0000256" key="1">
    <source>
        <dbReference type="ARBA" id="ARBA00004651"/>
    </source>
</evidence>
<protein>
    <submittedName>
        <fullName evidence="8">Putative membrane protein</fullName>
    </submittedName>
</protein>
<feature type="transmembrane region" description="Helical" evidence="7">
    <location>
        <begin position="48"/>
        <end position="68"/>
    </location>
</feature>
<dbReference type="AlphaFoldDB" id="A0A2S9H3S7"/>
<dbReference type="InterPro" id="IPR032808">
    <property type="entry name" value="DoxX"/>
</dbReference>
<evidence type="ECO:0000313" key="8">
    <source>
        <dbReference type="EMBL" id="PRC94583.1"/>
    </source>
</evidence>
<proteinExistence type="inferred from homology"/>
<evidence type="ECO:0000256" key="3">
    <source>
        <dbReference type="ARBA" id="ARBA00022475"/>
    </source>
</evidence>
<organism evidence="8 9">
    <name type="scientific">Solimicrobium silvestre</name>
    <dbReference type="NCBI Taxonomy" id="2099400"/>
    <lineage>
        <taxon>Bacteria</taxon>
        <taxon>Pseudomonadati</taxon>
        <taxon>Pseudomonadota</taxon>
        <taxon>Betaproteobacteria</taxon>
        <taxon>Burkholderiales</taxon>
        <taxon>Oxalobacteraceae</taxon>
        <taxon>Solimicrobium</taxon>
    </lineage>
</organism>
<dbReference type="EMBL" id="PUGF01000002">
    <property type="protein sequence ID" value="PRC94583.1"/>
    <property type="molecule type" value="Genomic_DNA"/>
</dbReference>
<comment type="caution">
    <text evidence="8">The sequence shown here is derived from an EMBL/GenBank/DDBJ whole genome shotgun (WGS) entry which is preliminary data.</text>
</comment>
<accession>A0A2S9H3S7</accession>
<evidence type="ECO:0000313" key="9">
    <source>
        <dbReference type="Proteomes" id="UP000237839"/>
    </source>
</evidence>
<evidence type="ECO:0000256" key="2">
    <source>
        <dbReference type="ARBA" id="ARBA00006679"/>
    </source>
</evidence>
<dbReference type="PANTHER" id="PTHR33452:SF1">
    <property type="entry name" value="INNER MEMBRANE PROTEIN YPHA-RELATED"/>
    <property type="match status" value="1"/>
</dbReference>
<dbReference type="GO" id="GO:0005886">
    <property type="term" value="C:plasma membrane"/>
    <property type="evidence" value="ECO:0007669"/>
    <property type="project" value="UniProtKB-SubCell"/>
</dbReference>
<dbReference type="InterPro" id="IPR051907">
    <property type="entry name" value="DoxX-like_oxidoreductase"/>
</dbReference>
<keyword evidence="5 7" id="KW-1133">Transmembrane helix</keyword>
<gene>
    <name evidence="8" type="ORF">S2091_0586</name>
</gene>
<keyword evidence="6 7" id="KW-0472">Membrane</keyword>
<feature type="transmembrane region" description="Helical" evidence="7">
    <location>
        <begin position="104"/>
        <end position="124"/>
    </location>
</feature>
<dbReference type="Pfam" id="PF07681">
    <property type="entry name" value="DoxX"/>
    <property type="match status" value="1"/>
</dbReference>
<sequence length="130" mass="14093">MKTLNLQAITMASARIFLSAIFILSGFSKLGAIEPTQVYMQAMGMPSILLWPTIVLEIGAGFLVILGFQTRISAFLLAGFSLITAVVFHNDFTSQVNMIMFLKNISMTGGFLLLAAVGPGLFSIDKRKTI</sequence>
<dbReference type="RefSeq" id="WP_105530304.1">
    <property type="nucleotide sequence ID" value="NZ_PUGF01000002.1"/>
</dbReference>